<keyword evidence="2" id="KW-1185">Reference proteome</keyword>
<gene>
    <name evidence="1" type="ORF">AYBTSS11_LOCUS28202</name>
</gene>
<dbReference type="Gramene" id="rna-AYBTSS11_LOCUS28202">
    <property type="protein sequence ID" value="CAJ1976072.1"/>
    <property type="gene ID" value="gene-AYBTSS11_LOCUS28202"/>
</dbReference>
<dbReference type="AlphaFoldDB" id="A0AA86VPH6"/>
<organism evidence="1 2">
    <name type="scientific">Sphenostylis stenocarpa</name>
    <dbReference type="NCBI Taxonomy" id="92480"/>
    <lineage>
        <taxon>Eukaryota</taxon>
        <taxon>Viridiplantae</taxon>
        <taxon>Streptophyta</taxon>
        <taxon>Embryophyta</taxon>
        <taxon>Tracheophyta</taxon>
        <taxon>Spermatophyta</taxon>
        <taxon>Magnoliopsida</taxon>
        <taxon>eudicotyledons</taxon>
        <taxon>Gunneridae</taxon>
        <taxon>Pentapetalae</taxon>
        <taxon>rosids</taxon>
        <taxon>fabids</taxon>
        <taxon>Fabales</taxon>
        <taxon>Fabaceae</taxon>
        <taxon>Papilionoideae</taxon>
        <taxon>50 kb inversion clade</taxon>
        <taxon>NPAAA clade</taxon>
        <taxon>indigoferoid/millettioid clade</taxon>
        <taxon>Phaseoleae</taxon>
        <taxon>Sphenostylis</taxon>
    </lineage>
</organism>
<sequence>MEIRVAAPMAMSFDVDGLSSSGNSCEDEVLESIVFKAGVNPQVIDSSFCG</sequence>
<reference evidence="1" key="1">
    <citation type="submission" date="2023-10" db="EMBL/GenBank/DDBJ databases">
        <authorList>
            <person name="Domelevo Entfellner J.-B."/>
        </authorList>
    </citation>
    <scope>NUCLEOTIDE SEQUENCE</scope>
</reference>
<proteinExistence type="predicted"/>
<dbReference type="EMBL" id="OY731406">
    <property type="protein sequence ID" value="CAJ1976072.1"/>
    <property type="molecule type" value="Genomic_DNA"/>
</dbReference>
<name>A0AA86VPH6_9FABA</name>
<protein>
    <submittedName>
        <fullName evidence="1">Uncharacterized protein</fullName>
    </submittedName>
</protein>
<accession>A0AA86VPH6</accession>
<evidence type="ECO:0000313" key="2">
    <source>
        <dbReference type="Proteomes" id="UP001189624"/>
    </source>
</evidence>
<evidence type="ECO:0000313" key="1">
    <source>
        <dbReference type="EMBL" id="CAJ1976072.1"/>
    </source>
</evidence>
<dbReference type="Proteomes" id="UP001189624">
    <property type="component" value="Chromosome 9"/>
</dbReference>